<accession>A0AAV5VPX3</accession>
<dbReference type="AlphaFoldDB" id="A0AAV5VPX3"/>
<protein>
    <submittedName>
        <fullName evidence="1">Uncharacterized protein</fullName>
    </submittedName>
</protein>
<feature type="non-terminal residue" evidence="1">
    <location>
        <position position="73"/>
    </location>
</feature>
<dbReference type="EMBL" id="BTSY01000004">
    <property type="protein sequence ID" value="GMT21528.1"/>
    <property type="molecule type" value="Genomic_DNA"/>
</dbReference>
<evidence type="ECO:0000313" key="2">
    <source>
        <dbReference type="Proteomes" id="UP001432322"/>
    </source>
</evidence>
<gene>
    <name evidence="1" type="ORF">PFISCL1PPCAC_12825</name>
</gene>
<comment type="caution">
    <text evidence="1">The sequence shown here is derived from an EMBL/GenBank/DDBJ whole genome shotgun (WGS) entry which is preliminary data.</text>
</comment>
<dbReference type="Proteomes" id="UP001432322">
    <property type="component" value="Unassembled WGS sequence"/>
</dbReference>
<sequence>IENGHNNHANTVECEIAIPAYAGPGRSVLEYEDPRTEGQVQIAVRNFVIERHYENAENPARDNYRLRVPFAEE</sequence>
<evidence type="ECO:0000313" key="1">
    <source>
        <dbReference type="EMBL" id="GMT21528.1"/>
    </source>
</evidence>
<reference evidence="1" key="1">
    <citation type="submission" date="2023-10" db="EMBL/GenBank/DDBJ databases">
        <title>Genome assembly of Pristionchus species.</title>
        <authorList>
            <person name="Yoshida K."/>
            <person name="Sommer R.J."/>
        </authorList>
    </citation>
    <scope>NUCLEOTIDE SEQUENCE</scope>
    <source>
        <strain evidence="1">RS5133</strain>
    </source>
</reference>
<organism evidence="1 2">
    <name type="scientific">Pristionchus fissidentatus</name>
    <dbReference type="NCBI Taxonomy" id="1538716"/>
    <lineage>
        <taxon>Eukaryota</taxon>
        <taxon>Metazoa</taxon>
        <taxon>Ecdysozoa</taxon>
        <taxon>Nematoda</taxon>
        <taxon>Chromadorea</taxon>
        <taxon>Rhabditida</taxon>
        <taxon>Rhabditina</taxon>
        <taxon>Diplogasteromorpha</taxon>
        <taxon>Diplogasteroidea</taxon>
        <taxon>Neodiplogasteridae</taxon>
        <taxon>Pristionchus</taxon>
    </lineage>
</organism>
<feature type="non-terminal residue" evidence="1">
    <location>
        <position position="1"/>
    </location>
</feature>
<proteinExistence type="predicted"/>
<name>A0AAV5VPX3_9BILA</name>
<keyword evidence="2" id="KW-1185">Reference proteome</keyword>